<feature type="non-terminal residue" evidence="2">
    <location>
        <position position="78"/>
    </location>
</feature>
<name>A0A940MUF3_9RHOB</name>
<feature type="transmembrane region" description="Helical" evidence="1">
    <location>
        <begin position="60"/>
        <end position="77"/>
    </location>
</feature>
<reference evidence="2" key="1">
    <citation type="submission" date="2021-03" db="EMBL/GenBank/DDBJ databases">
        <title>Sagittula salina sp. nov. strain M10.9X isolated from the marine waste.</title>
        <authorList>
            <person name="Satari L."/>
            <person name="Molina-Menor E."/>
            <person name="Vidal-Verdu A."/>
            <person name="Pascual J."/>
            <person name="Pereto J."/>
            <person name="Porcar M."/>
        </authorList>
    </citation>
    <scope>NUCLEOTIDE SEQUENCE</scope>
    <source>
        <strain evidence="2">M10.9X</strain>
    </source>
</reference>
<protein>
    <submittedName>
        <fullName evidence="2">Uncharacterized protein</fullName>
    </submittedName>
</protein>
<feature type="non-terminal residue" evidence="2">
    <location>
        <position position="1"/>
    </location>
</feature>
<proteinExistence type="predicted"/>
<keyword evidence="1" id="KW-1133">Transmembrane helix</keyword>
<evidence type="ECO:0000313" key="2">
    <source>
        <dbReference type="EMBL" id="MBP0485257.1"/>
    </source>
</evidence>
<organism evidence="2 3">
    <name type="scientific">Sagittula salina</name>
    <dbReference type="NCBI Taxonomy" id="2820268"/>
    <lineage>
        <taxon>Bacteria</taxon>
        <taxon>Pseudomonadati</taxon>
        <taxon>Pseudomonadota</taxon>
        <taxon>Alphaproteobacteria</taxon>
        <taxon>Rhodobacterales</taxon>
        <taxon>Roseobacteraceae</taxon>
        <taxon>Sagittula</taxon>
    </lineage>
</organism>
<evidence type="ECO:0000313" key="3">
    <source>
        <dbReference type="Proteomes" id="UP000675940"/>
    </source>
</evidence>
<dbReference type="Proteomes" id="UP000675940">
    <property type="component" value="Unassembled WGS sequence"/>
</dbReference>
<accession>A0A940MUF3</accession>
<feature type="transmembrane region" description="Helical" evidence="1">
    <location>
        <begin position="15"/>
        <end position="34"/>
    </location>
</feature>
<comment type="caution">
    <text evidence="2">The sequence shown here is derived from an EMBL/GenBank/DDBJ whole genome shotgun (WGS) entry which is preliminary data.</text>
</comment>
<keyword evidence="3" id="KW-1185">Reference proteome</keyword>
<dbReference type="RefSeq" id="WP_209364293.1">
    <property type="nucleotide sequence ID" value="NZ_JAGISH010000093.1"/>
</dbReference>
<gene>
    <name evidence="2" type="ORF">J5474_22680</name>
</gene>
<keyword evidence="1" id="KW-0812">Transmembrane</keyword>
<keyword evidence="1" id="KW-0472">Membrane</keyword>
<dbReference type="EMBL" id="JAGISH010000093">
    <property type="protein sequence ID" value="MBP0485257.1"/>
    <property type="molecule type" value="Genomic_DNA"/>
</dbReference>
<evidence type="ECO:0000256" key="1">
    <source>
        <dbReference type="SAM" id="Phobius"/>
    </source>
</evidence>
<dbReference type="AlphaFoldDB" id="A0A940MUF3"/>
<sequence length="78" mass="7722">SAMALWLPLVAAAPLAWWLRALVLGLGAVVLVLLPGESAKLALGAGVLAGLGGALMQRRTASLLGAVLAVAIVVMPAV</sequence>